<comment type="caution">
    <text evidence="1">The sequence shown here is derived from an EMBL/GenBank/DDBJ whole genome shotgun (WGS) entry which is preliminary data.</text>
</comment>
<accession>A0A834WRE3</accession>
<dbReference type="Proteomes" id="UP000634136">
    <property type="component" value="Unassembled WGS sequence"/>
</dbReference>
<proteinExistence type="predicted"/>
<evidence type="ECO:0000313" key="2">
    <source>
        <dbReference type="Proteomes" id="UP000634136"/>
    </source>
</evidence>
<sequence>MDVDQAHIEDQEIASQLMNKEHVDGMDHEKNIGSTSQSLFEAQVASDKRISLDLVDDDVGLSDALNAPNFMPSNQHIISEPRKDLVANSNLDSGEACHAMNDTSNLLMNLSQICDAANNTFVEVVNYLYENQIGPQQAIKLGQQFMSAQNGELRIMSSNNFQSLLDSIESVMGFHDSYEISIDRLMSYPGEMAHLFDNNYKA</sequence>
<reference evidence="1" key="1">
    <citation type="submission" date="2020-09" db="EMBL/GenBank/DDBJ databases">
        <title>Genome-Enabled Discovery of Anthraquinone Biosynthesis in Senna tora.</title>
        <authorList>
            <person name="Kang S.-H."/>
            <person name="Pandey R.P."/>
            <person name="Lee C.-M."/>
            <person name="Sim J.-S."/>
            <person name="Jeong J.-T."/>
            <person name="Choi B.-S."/>
            <person name="Jung M."/>
            <person name="Ginzburg D."/>
            <person name="Zhao K."/>
            <person name="Won S.Y."/>
            <person name="Oh T.-J."/>
            <person name="Yu Y."/>
            <person name="Kim N.-H."/>
            <person name="Lee O.R."/>
            <person name="Lee T.-H."/>
            <person name="Bashyal P."/>
            <person name="Kim T.-S."/>
            <person name="Lee W.-H."/>
            <person name="Kawkins C."/>
            <person name="Kim C.-K."/>
            <person name="Kim J.S."/>
            <person name="Ahn B.O."/>
            <person name="Rhee S.Y."/>
            <person name="Sohng J.K."/>
        </authorList>
    </citation>
    <scope>NUCLEOTIDE SEQUENCE</scope>
    <source>
        <tissue evidence="1">Leaf</tissue>
    </source>
</reference>
<keyword evidence="2" id="KW-1185">Reference proteome</keyword>
<name>A0A834WRE3_9FABA</name>
<dbReference type="EMBL" id="JAAIUW010000005">
    <property type="protein sequence ID" value="KAF7831423.1"/>
    <property type="molecule type" value="Genomic_DNA"/>
</dbReference>
<protein>
    <submittedName>
        <fullName evidence="1">Uncharacterized protein</fullName>
    </submittedName>
</protein>
<organism evidence="1 2">
    <name type="scientific">Senna tora</name>
    <dbReference type="NCBI Taxonomy" id="362788"/>
    <lineage>
        <taxon>Eukaryota</taxon>
        <taxon>Viridiplantae</taxon>
        <taxon>Streptophyta</taxon>
        <taxon>Embryophyta</taxon>
        <taxon>Tracheophyta</taxon>
        <taxon>Spermatophyta</taxon>
        <taxon>Magnoliopsida</taxon>
        <taxon>eudicotyledons</taxon>
        <taxon>Gunneridae</taxon>
        <taxon>Pentapetalae</taxon>
        <taxon>rosids</taxon>
        <taxon>fabids</taxon>
        <taxon>Fabales</taxon>
        <taxon>Fabaceae</taxon>
        <taxon>Caesalpinioideae</taxon>
        <taxon>Cassia clade</taxon>
        <taxon>Senna</taxon>
    </lineage>
</organism>
<evidence type="ECO:0000313" key="1">
    <source>
        <dbReference type="EMBL" id="KAF7831423.1"/>
    </source>
</evidence>
<dbReference type="AlphaFoldDB" id="A0A834WRE3"/>
<gene>
    <name evidence="1" type="ORF">G2W53_013756</name>
</gene>